<dbReference type="Pfam" id="PF18602">
    <property type="entry name" value="Rap1a"/>
    <property type="match status" value="1"/>
</dbReference>
<sequence length="135" mass="14710">MRTIRWTMAAGLLALGLHALPARAQETPTREIVSGADFVELCTKAGRALSSPPGDGSRPAARQCKDFLKNFFTLENARPVVPTDQVMCINGKLSWQEISDQVLDWGKGRSEFDDKPAGDLVRAAMRAKHPCTTGN</sequence>
<proteinExistence type="predicted"/>
<dbReference type="Proteomes" id="UP000284605">
    <property type="component" value="Unassembled WGS sequence"/>
</dbReference>
<keyword evidence="4" id="KW-1185">Reference proteome</keyword>
<feature type="chain" id="PRO_5019415238" description="Rap1a immunity protein domain-containing protein" evidence="1">
    <location>
        <begin position="25"/>
        <end position="135"/>
    </location>
</feature>
<reference evidence="3 4" key="1">
    <citation type="submission" date="2018-09" db="EMBL/GenBank/DDBJ databases">
        <authorList>
            <person name="Zhu H."/>
        </authorList>
    </citation>
    <scope>NUCLEOTIDE SEQUENCE [LARGE SCALE GENOMIC DNA]</scope>
    <source>
        <strain evidence="3 4">K1W22B-8</strain>
    </source>
</reference>
<name>A0A418WI04_9PROT</name>
<evidence type="ECO:0000313" key="3">
    <source>
        <dbReference type="EMBL" id="RJF89677.1"/>
    </source>
</evidence>
<dbReference type="InterPro" id="IPR041238">
    <property type="entry name" value="Rap1a"/>
</dbReference>
<keyword evidence="1" id="KW-0732">Signal</keyword>
<dbReference type="EMBL" id="QYUK01000011">
    <property type="protein sequence ID" value="RJF89677.1"/>
    <property type="molecule type" value="Genomic_DNA"/>
</dbReference>
<comment type="caution">
    <text evidence="3">The sequence shown here is derived from an EMBL/GenBank/DDBJ whole genome shotgun (WGS) entry which is preliminary data.</text>
</comment>
<evidence type="ECO:0000259" key="2">
    <source>
        <dbReference type="Pfam" id="PF18602"/>
    </source>
</evidence>
<evidence type="ECO:0000256" key="1">
    <source>
        <dbReference type="SAM" id="SignalP"/>
    </source>
</evidence>
<dbReference type="AlphaFoldDB" id="A0A418WI04"/>
<organism evidence="3 4">
    <name type="scientific">Oleomonas cavernae</name>
    <dbReference type="NCBI Taxonomy" id="2320859"/>
    <lineage>
        <taxon>Bacteria</taxon>
        <taxon>Pseudomonadati</taxon>
        <taxon>Pseudomonadota</taxon>
        <taxon>Alphaproteobacteria</taxon>
        <taxon>Acetobacterales</taxon>
        <taxon>Acetobacteraceae</taxon>
        <taxon>Oleomonas</taxon>
    </lineage>
</organism>
<dbReference type="RefSeq" id="WP_119781798.1">
    <property type="nucleotide sequence ID" value="NZ_QYUK01000011.1"/>
</dbReference>
<evidence type="ECO:0000313" key="4">
    <source>
        <dbReference type="Proteomes" id="UP000284605"/>
    </source>
</evidence>
<accession>A0A418WI04</accession>
<dbReference type="OrthoDB" id="7272859at2"/>
<feature type="domain" description="Rap1a immunity protein" evidence="2">
    <location>
        <begin position="34"/>
        <end position="131"/>
    </location>
</feature>
<feature type="signal peptide" evidence="1">
    <location>
        <begin position="1"/>
        <end position="24"/>
    </location>
</feature>
<protein>
    <recommendedName>
        <fullName evidence="2">Rap1a immunity protein domain-containing protein</fullName>
    </recommendedName>
</protein>
<gene>
    <name evidence="3" type="ORF">D3874_24130</name>
</gene>